<keyword evidence="2" id="KW-0812">Transmembrane</keyword>
<sequence length="119" mass="13697">MGCSSMKAPRKGSLSIPKNGILKKPSPNQSCQLDLIVIKKKTLSFQKDPTYETDNLRMIGEDYTLIIFCLYMYCVPIQFYMLKIGTQSQDSLQINYMDPLKFGFLNKKRCKDILMARLV</sequence>
<dbReference type="Proteomes" id="UP000683925">
    <property type="component" value="Unassembled WGS sequence"/>
</dbReference>
<evidence type="ECO:0000313" key="4">
    <source>
        <dbReference type="Proteomes" id="UP000683925"/>
    </source>
</evidence>
<gene>
    <name evidence="3" type="ORF">POCTA_138.1.T0300196</name>
</gene>
<accession>A0A8S1TML5</accession>
<evidence type="ECO:0000256" key="2">
    <source>
        <dbReference type="SAM" id="Phobius"/>
    </source>
</evidence>
<dbReference type="EMBL" id="CAJJDP010000030">
    <property type="protein sequence ID" value="CAD8155251.1"/>
    <property type="molecule type" value="Genomic_DNA"/>
</dbReference>
<keyword evidence="2" id="KW-0472">Membrane</keyword>
<dbReference type="OrthoDB" id="10313991at2759"/>
<feature type="transmembrane region" description="Helical" evidence="2">
    <location>
        <begin position="63"/>
        <end position="82"/>
    </location>
</feature>
<comment type="caution">
    <text evidence="3">The sequence shown here is derived from an EMBL/GenBank/DDBJ whole genome shotgun (WGS) entry which is preliminary data.</text>
</comment>
<protein>
    <submittedName>
        <fullName evidence="3">Uncharacterized protein</fullName>
    </submittedName>
</protein>
<feature type="region of interest" description="Disordered" evidence="1">
    <location>
        <begin position="1"/>
        <end position="27"/>
    </location>
</feature>
<organism evidence="3 4">
    <name type="scientific">Paramecium octaurelia</name>
    <dbReference type="NCBI Taxonomy" id="43137"/>
    <lineage>
        <taxon>Eukaryota</taxon>
        <taxon>Sar</taxon>
        <taxon>Alveolata</taxon>
        <taxon>Ciliophora</taxon>
        <taxon>Intramacronucleata</taxon>
        <taxon>Oligohymenophorea</taxon>
        <taxon>Peniculida</taxon>
        <taxon>Parameciidae</taxon>
        <taxon>Paramecium</taxon>
    </lineage>
</organism>
<evidence type="ECO:0000256" key="1">
    <source>
        <dbReference type="SAM" id="MobiDB-lite"/>
    </source>
</evidence>
<name>A0A8S1TML5_PAROT</name>
<reference evidence="3" key="1">
    <citation type="submission" date="2021-01" db="EMBL/GenBank/DDBJ databases">
        <authorList>
            <consortium name="Genoscope - CEA"/>
            <person name="William W."/>
        </authorList>
    </citation>
    <scope>NUCLEOTIDE SEQUENCE</scope>
</reference>
<dbReference type="AlphaFoldDB" id="A0A8S1TML5"/>
<proteinExistence type="predicted"/>
<dbReference type="OMA" id="TYETDNL"/>
<evidence type="ECO:0000313" key="3">
    <source>
        <dbReference type="EMBL" id="CAD8155251.1"/>
    </source>
</evidence>
<keyword evidence="4" id="KW-1185">Reference proteome</keyword>
<keyword evidence="2" id="KW-1133">Transmembrane helix</keyword>